<evidence type="ECO:0000313" key="5">
    <source>
        <dbReference type="EMBL" id="MPN05422.1"/>
    </source>
</evidence>
<dbReference type="PROSITE" id="PS00521">
    <property type="entry name" value="P5CR"/>
    <property type="match status" value="1"/>
</dbReference>
<reference evidence="5" key="1">
    <citation type="submission" date="2019-08" db="EMBL/GenBank/DDBJ databases">
        <authorList>
            <person name="Kucharzyk K."/>
            <person name="Murdoch R.W."/>
            <person name="Higgins S."/>
            <person name="Loffler F."/>
        </authorList>
    </citation>
    <scope>NUCLEOTIDE SEQUENCE</scope>
</reference>
<dbReference type="InterPro" id="IPR053790">
    <property type="entry name" value="P5CR-like_CS"/>
</dbReference>
<comment type="similarity">
    <text evidence="1">Belongs to the pyrroline-5-carboxylate reductase family.</text>
</comment>
<dbReference type="FunFam" id="1.10.3730.10:FF:000001">
    <property type="entry name" value="Pyrroline-5-carboxylate reductase"/>
    <property type="match status" value="1"/>
</dbReference>
<evidence type="ECO:0000259" key="4">
    <source>
        <dbReference type="Pfam" id="PF14748"/>
    </source>
</evidence>
<dbReference type="PANTHER" id="PTHR11645">
    <property type="entry name" value="PYRROLINE-5-CARBOXYLATE REDUCTASE"/>
    <property type="match status" value="1"/>
</dbReference>
<evidence type="ECO:0000256" key="3">
    <source>
        <dbReference type="ARBA" id="ARBA00023002"/>
    </source>
</evidence>
<dbReference type="PANTHER" id="PTHR11645:SF0">
    <property type="entry name" value="PYRROLINE-5-CARBOXYLATE REDUCTASE 3"/>
    <property type="match status" value="1"/>
</dbReference>
<dbReference type="AlphaFoldDB" id="A0A645EW17"/>
<dbReference type="GO" id="GO:0055129">
    <property type="term" value="P:L-proline biosynthetic process"/>
    <property type="evidence" value="ECO:0007669"/>
    <property type="project" value="TreeGrafter"/>
</dbReference>
<evidence type="ECO:0000256" key="1">
    <source>
        <dbReference type="ARBA" id="ARBA00005525"/>
    </source>
</evidence>
<dbReference type="EMBL" id="VSSQ01051334">
    <property type="protein sequence ID" value="MPN05422.1"/>
    <property type="molecule type" value="Genomic_DNA"/>
</dbReference>
<dbReference type="Pfam" id="PF14748">
    <property type="entry name" value="P5CR_dimer"/>
    <property type="match status" value="1"/>
</dbReference>
<protein>
    <submittedName>
        <fullName evidence="5">Pyrroline-5-carboxylate reductase</fullName>
        <ecNumber evidence="5">1.5.1.2</ecNumber>
    </submittedName>
</protein>
<proteinExistence type="inferred from homology"/>
<dbReference type="Gene3D" id="1.10.3730.10">
    <property type="entry name" value="ProC C-terminal domain-like"/>
    <property type="match status" value="1"/>
</dbReference>
<gene>
    <name evidence="5" type="primary">proC_40</name>
    <name evidence="5" type="ORF">SDC9_152672</name>
</gene>
<keyword evidence="2" id="KW-0521">NADP</keyword>
<organism evidence="5">
    <name type="scientific">bioreactor metagenome</name>
    <dbReference type="NCBI Taxonomy" id="1076179"/>
    <lineage>
        <taxon>unclassified sequences</taxon>
        <taxon>metagenomes</taxon>
        <taxon>ecological metagenomes</taxon>
    </lineage>
</organism>
<dbReference type="InterPro" id="IPR008927">
    <property type="entry name" value="6-PGluconate_DH-like_C_sf"/>
</dbReference>
<dbReference type="SUPFAM" id="SSF48179">
    <property type="entry name" value="6-phosphogluconate dehydrogenase C-terminal domain-like"/>
    <property type="match status" value="1"/>
</dbReference>
<accession>A0A645EW17</accession>
<dbReference type="GO" id="GO:0004735">
    <property type="term" value="F:pyrroline-5-carboxylate reductase activity"/>
    <property type="evidence" value="ECO:0007669"/>
    <property type="project" value="UniProtKB-EC"/>
</dbReference>
<feature type="domain" description="Pyrroline-5-carboxylate reductase dimerisation" evidence="4">
    <location>
        <begin position="29"/>
        <end position="133"/>
    </location>
</feature>
<dbReference type="EC" id="1.5.1.2" evidence="5"/>
<name>A0A645EW17_9ZZZZ</name>
<keyword evidence="3 5" id="KW-0560">Oxidoreductase</keyword>
<evidence type="ECO:0000256" key="2">
    <source>
        <dbReference type="ARBA" id="ARBA00022857"/>
    </source>
</evidence>
<sequence>MMKEDSQKEDVNNIKSLFECCGKCEIVEEYLIDAVIGVSGSAPAYIYMMIEAMADGAVKEGMPRQMAYTFAAQAVLGSAKMVLESGKHPGELKDMVASPAGTTIDAIAALEKNGFRNAVIQAVVTAAEKNKKM</sequence>
<dbReference type="InterPro" id="IPR029036">
    <property type="entry name" value="P5CR_dimer"/>
</dbReference>
<comment type="caution">
    <text evidence="5">The sequence shown here is derived from an EMBL/GenBank/DDBJ whole genome shotgun (WGS) entry which is preliminary data.</text>
</comment>